<dbReference type="InterPro" id="IPR003323">
    <property type="entry name" value="OTU_dom"/>
</dbReference>
<dbReference type="SUPFAM" id="SSF54001">
    <property type="entry name" value="Cysteine proteinases"/>
    <property type="match status" value="1"/>
</dbReference>
<sequence length="253" mass="29583">MLQTVTMKRMQMSETRMWMQMSWLFNQPYSPLVIRTVKNESFTGKVSQFIDGDGNCLFRCLSWFVHKGDQSHHRDIRRKIVGHFRKRSNVFERLAAIDNMSLDDLCAKYETNGEFGDEYCLASFCDLYQMEVTVFSNINTQYHVTVFTPQARPASYMKISLHLSVSSDHYEVVLDSTQEFETAPTVQMFRAMFQQAMKEMAKMTTMVTPTTMKIMLQIIVQQLENDLFIVLIQMVPILLRFAPLFGEEIMMHN</sequence>
<dbReference type="Proteomes" id="UP000193642">
    <property type="component" value="Unassembled WGS sequence"/>
</dbReference>
<dbReference type="OrthoDB" id="409956at2759"/>
<gene>
    <name evidence="2" type="ORF">BCR33DRAFT_132662</name>
</gene>
<dbReference type="Pfam" id="PF02338">
    <property type="entry name" value="OTU"/>
    <property type="match status" value="1"/>
</dbReference>
<dbReference type="InterPro" id="IPR038765">
    <property type="entry name" value="Papain-like_cys_pep_sf"/>
</dbReference>
<dbReference type="EMBL" id="MCGO01000016">
    <property type="protein sequence ID" value="ORY46630.1"/>
    <property type="molecule type" value="Genomic_DNA"/>
</dbReference>
<organism evidence="2 3">
    <name type="scientific">Rhizoclosmatium globosum</name>
    <dbReference type="NCBI Taxonomy" id="329046"/>
    <lineage>
        <taxon>Eukaryota</taxon>
        <taxon>Fungi</taxon>
        <taxon>Fungi incertae sedis</taxon>
        <taxon>Chytridiomycota</taxon>
        <taxon>Chytridiomycota incertae sedis</taxon>
        <taxon>Chytridiomycetes</taxon>
        <taxon>Chytridiales</taxon>
        <taxon>Chytriomycetaceae</taxon>
        <taxon>Rhizoclosmatium</taxon>
    </lineage>
</organism>
<evidence type="ECO:0000313" key="2">
    <source>
        <dbReference type="EMBL" id="ORY46630.1"/>
    </source>
</evidence>
<dbReference type="InterPro" id="IPR050704">
    <property type="entry name" value="Peptidase_C85-like"/>
</dbReference>
<evidence type="ECO:0000313" key="3">
    <source>
        <dbReference type="Proteomes" id="UP000193642"/>
    </source>
</evidence>
<dbReference type="Gene3D" id="3.90.70.80">
    <property type="match status" value="1"/>
</dbReference>
<feature type="domain" description="OTU" evidence="1">
    <location>
        <begin position="45"/>
        <end position="176"/>
    </location>
</feature>
<dbReference type="PANTHER" id="PTHR12419">
    <property type="entry name" value="OTU DOMAIN CONTAINING PROTEIN"/>
    <property type="match status" value="1"/>
</dbReference>
<dbReference type="CDD" id="cd22744">
    <property type="entry name" value="OTU"/>
    <property type="match status" value="1"/>
</dbReference>
<evidence type="ECO:0000259" key="1">
    <source>
        <dbReference type="PROSITE" id="PS50802"/>
    </source>
</evidence>
<reference evidence="2 3" key="1">
    <citation type="submission" date="2016-07" db="EMBL/GenBank/DDBJ databases">
        <title>Pervasive Adenine N6-methylation of Active Genes in Fungi.</title>
        <authorList>
            <consortium name="DOE Joint Genome Institute"/>
            <person name="Mondo S.J."/>
            <person name="Dannebaum R.O."/>
            <person name="Kuo R.C."/>
            <person name="Labutti K."/>
            <person name="Haridas S."/>
            <person name="Kuo A."/>
            <person name="Salamov A."/>
            <person name="Ahrendt S.R."/>
            <person name="Lipzen A."/>
            <person name="Sullivan W."/>
            <person name="Andreopoulos W.B."/>
            <person name="Clum A."/>
            <person name="Lindquist E."/>
            <person name="Daum C."/>
            <person name="Ramamoorthy G.K."/>
            <person name="Gryganskyi A."/>
            <person name="Culley D."/>
            <person name="Magnuson J.K."/>
            <person name="James T.Y."/>
            <person name="O'Malley M.A."/>
            <person name="Stajich J.E."/>
            <person name="Spatafora J.W."/>
            <person name="Visel A."/>
            <person name="Grigoriev I.V."/>
        </authorList>
    </citation>
    <scope>NUCLEOTIDE SEQUENCE [LARGE SCALE GENOMIC DNA]</scope>
    <source>
        <strain evidence="2 3">JEL800</strain>
    </source>
</reference>
<keyword evidence="3" id="KW-1185">Reference proteome</keyword>
<proteinExistence type="predicted"/>
<protein>
    <recommendedName>
        <fullName evidence="1">OTU domain-containing protein</fullName>
    </recommendedName>
</protein>
<dbReference type="AlphaFoldDB" id="A0A1Y2CHV8"/>
<name>A0A1Y2CHV8_9FUNG</name>
<dbReference type="PROSITE" id="PS50802">
    <property type="entry name" value="OTU"/>
    <property type="match status" value="1"/>
</dbReference>
<accession>A0A1Y2CHV8</accession>
<comment type="caution">
    <text evidence="2">The sequence shown here is derived from an EMBL/GenBank/DDBJ whole genome shotgun (WGS) entry which is preliminary data.</text>
</comment>
<dbReference type="GO" id="GO:0004843">
    <property type="term" value="F:cysteine-type deubiquitinase activity"/>
    <property type="evidence" value="ECO:0007669"/>
    <property type="project" value="TreeGrafter"/>
</dbReference>
<dbReference type="GO" id="GO:0016579">
    <property type="term" value="P:protein deubiquitination"/>
    <property type="evidence" value="ECO:0007669"/>
    <property type="project" value="TreeGrafter"/>
</dbReference>